<dbReference type="KEGG" id="cohn:KCTCHS21_31690"/>
<evidence type="ECO:0000313" key="1">
    <source>
        <dbReference type="EMBL" id="BBI33770.1"/>
    </source>
</evidence>
<dbReference type="PROSITE" id="PS51257">
    <property type="entry name" value="PROKAR_LIPOPROTEIN"/>
    <property type="match status" value="1"/>
</dbReference>
<proteinExistence type="predicted"/>
<dbReference type="AlphaFoldDB" id="A0A3T1D6Q8"/>
<gene>
    <name evidence="1" type="ORF">KCTCHS21_31690</name>
</gene>
<name>A0A3T1D6Q8_9BACL</name>
<accession>A0A3T1D6Q8</accession>
<evidence type="ECO:0000313" key="2">
    <source>
        <dbReference type="Proteomes" id="UP000289856"/>
    </source>
</evidence>
<sequence>MRFGVLILLALILSSCGKSDLTPLNSVNSSNNISKQPIETNTTEEKEPIVQGENKLEINQVSYTKNNVNIFYPEIVQFDDSQRKKELNDLLKNEALQAVDYFGGREKGAEININYVAKWTGSQLLSIQYVGLGYAKGAAYPNNILFTTNLDVENGRKIKLKDMFTIDDRFVNLLKAGKYIPYDPTLDVESQAKDEISKISNTDWIAYLTNADEVSDDNELKIFSYFTNDSLGISISVPHVLGDHVEFEINYQDLKDNIVKANGVWNVLLPNTAN</sequence>
<protein>
    <recommendedName>
        <fullName evidence="3">Deacetylase PdaC domain-containing protein</fullName>
    </recommendedName>
</protein>
<reference evidence="1 2" key="1">
    <citation type="submission" date="2019-01" db="EMBL/GenBank/DDBJ databases">
        <title>Complete genome sequence of Cohnella hallensis HS21 isolated from Korean fir (Abies koreana) rhizospheric soil.</title>
        <authorList>
            <person name="Jiang L."/>
            <person name="Kang S.W."/>
            <person name="Kim S."/>
            <person name="Jung J."/>
            <person name="Kim C.Y."/>
            <person name="Kim D.H."/>
            <person name="Kim S.W."/>
            <person name="Lee J."/>
        </authorList>
    </citation>
    <scope>NUCLEOTIDE SEQUENCE [LARGE SCALE GENOMIC DNA]</scope>
    <source>
        <strain evidence="1 2">HS21</strain>
    </source>
</reference>
<dbReference type="OrthoDB" id="2067190at2"/>
<dbReference type="RefSeq" id="WP_130610010.1">
    <property type="nucleotide sequence ID" value="NZ_AP019400.1"/>
</dbReference>
<dbReference type="Proteomes" id="UP000289856">
    <property type="component" value="Chromosome"/>
</dbReference>
<dbReference type="Gene3D" id="3.30.565.40">
    <property type="entry name" value="Fervidobacterium nodosum Rt17-B1 like"/>
    <property type="match status" value="1"/>
</dbReference>
<keyword evidence="2" id="KW-1185">Reference proteome</keyword>
<dbReference type="EMBL" id="AP019400">
    <property type="protein sequence ID" value="BBI33770.1"/>
    <property type="molecule type" value="Genomic_DNA"/>
</dbReference>
<organism evidence="1 2">
    <name type="scientific">Cohnella abietis</name>
    <dbReference type="NCBI Taxonomy" id="2507935"/>
    <lineage>
        <taxon>Bacteria</taxon>
        <taxon>Bacillati</taxon>
        <taxon>Bacillota</taxon>
        <taxon>Bacilli</taxon>
        <taxon>Bacillales</taxon>
        <taxon>Paenibacillaceae</taxon>
        <taxon>Cohnella</taxon>
    </lineage>
</organism>
<evidence type="ECO:0008006" key="3">
    <source>
        <dbReference type="Google" id="ProtNLM"/>
    </source>
</evidence>